<feature type="region of interest" description="Disordered" evidence="1">
    <location>
        <begin position="1"/>
        <end position="53"/>
    </location>
</feature>
<evidence type="ECO:0000313" key="2">
    <source>
        <dbReference type="EMBL" id="RAL11465.1"/>
    </source>
</evidence>
<proteinExistence type="predicted"/>
<reference evidence="2 3" key="1">
    <citation type="submission" date="2018-02" db="EMBL/GenBank/DDBJ databases">
        <title>The genomes of Aspergillus section Nigri reveals drivers in fungal speciation.</title>
        <authorList>
            <consortium name="DOE Joint Genome Institute"/>
            <person name="Vesth T.C."/>
            <person name="Nybo J."/>
            <person name="Theobald S."/>
            <person name="Brandl J."/>
            <person name="Frisvad J.C."/>
            <person name="Nielsen K.F."/>
            <person name="Lyhne E.K."/>
            <person name="Kogle M.E."/>
            <person name="Kuo A."/>
            <person name="Riley R."/>
            <person name="Clum A."/>
            <person name="Nolan M."/>
            <person name="Lipzen A."/>
            <person name="Salamov A."/>
            <person name="Henrissat B."/>
            <person name="Wiebenga A."/>
            <person name="De vries R.P."/>
            <person name="Grigoriev I.V."/>
            <person name="Mortensen U.H."/>
            <person name="Andersen M.R."/>
            <person name="Baker S.E."/>
        </authorList>
    </citation>
    <scope>NUCLEOTIDE SEQUENCE [LARGE SCALE GENOMIC DNA]</scope>
    <source>
        <strain evidence="2 3">CBS 101889</strain>
    </source>
</reference>
<sequence length="53" mass="5399">MATAAIPTGGATDVAGTGALGRRGHRGGRRPSEGSGVVEEEDEDEEDDDDKLS</sequence>
<accession>A0A395HVP3</accession>
<feature type="compositionally biased region" description="Low complexity" evidence="1">
    <location>
        <begin position="8"/>
        <end position="17"/>
    </location>
</feature>
<keyword evidence="3" id="KW-1185">Reference proteome</keyword>
<evidence type="ECO:0000256" key="1">
    <source>
        <dbReference type="SAM" id="MobiDB-lite"/>
    </source>
</evidence>
<dbReference type="GeneID" id="37201354"/>
<dbReference type="Proteomes" id="UP000248961">
    <property type="component" value="Unassembled WGS sequence"/>
</dbReference>
<dbReference type="AlphaFoldDB" id="A0A395HVP3"/>
<name>A0A395HVP3_ASPHC</name>
<gene>
    <name evidence="2" type="ORF">BO97DRAFT_425462</name>
</gene>
<evidence type="ECO:0000313" key="3">
    <source>
        <dbReference type="Proteomes" id="UP000248961"/>
    </source>
</evidence>
<dbReference type="RefSeq" id="XP_025550619.1">
    <property type="nucleotide sequence ID" value="XM_025697065.1"/>
</dbReference>
<dbReference type="EMBL" id="KZ824288">
    <property type="protein sequence ID" value="RAL11465.1"/>
    <property type="molecule type" value="Genomic_DNA"/>
</dbReference>
<protein>
    <submittedName>
        <fullName evidence="2">Uncharacterized protein</fullName>
    </submittedName>
</protein>
<dbReference type="VEuPathDB" id="FungiDB:BO97DRAFT_425462"/>
<organism evidence="2 3">
    <name type="scientific">Aspergillus homomorphus (strain CBS 101889)</name>
    <dbReference type="NCBI Taxonomy" id="1450537"/>
    <lineage>
        <taxon>Eukaryota</taxon>
        <taxon>Fungi</taxon>
        <taxon>Dikarya</taxon>
        <taxon>Ascomycota</taxon>
        <taxon>Pezizomycotina</taxon>
        <taxon>Eurotiomycetes</taxon>
        <taxon>Eurotiomycetidae</taxon>
        <taxon>Eurotiales</taxon>
        <taxon>Aspergillaceae</taxon>
        <taxon>Aspergillus</taxon>
        <taxon>Aspergillus subgen. Circumdati</taxon>
    </lineage>
</organism>
<feature type="compositionally biased region" description="Acidic residues" evidence="1">
    <location>
        <begin position="38"/>
        <end position="53"/>
    </location>
</feature>